<dbReference type="EMBL" id="CM017321">
    <property type="protein sequence ID" value="KAE7998570.1"/>
    <property type="molecule type" value="Genomic_DNA"/>
</dbReference>
<name>A0A5N6QKD1_9ROSI</name>
<dbReference type="GO" id="GO:0036297">
    <property type="term" value="P:interstrand cross-link repair"/>
    <property type="evidence" value="ECO:0007669"/>
    <property type="project" value="InterPro"/>
</dbReference>
<proteinExistence type="predicted"/>
<dbReference type="Proteomes" id="UP000327013">
    <property type="component" value="Chromosome 1"/>
</dbReference>
<accession>A0A5N6QKD1</accession>
<dbReference type="GO" id="GO:0043240">
    <property type="term" value="C:Fanconi anaemia nuclear complex"/>
    <property type="evidence" value="ECO:0007669"/>
    <property type="project" value="InterPro"/>
</dbReference>
<dbReference type="OrthoDB" id="2449818at2759"/>
<sequence length="499" mass="55727">MESWVALFEIFLKSPAPETEASQWLHQAFNASSSTTPITTSAFLSLLTKPSDAVVIDCSSSSTPSSTPSTKRVMFIETLPSTIQARVLSFLVYERQRFCARDLSRLARNVLSGNQGLDFWVKRAARNLLDALSESNYEWISCLGLDSGEEGVDEEFESVPGWLKEAAGANDILLPWLPISLDELDSTTFLGNDDDSVDFPKQDGQNGGEELNEVVEEMEIDQPANVPLEPEVQEKTTCLKARIMTFEPSSKAVDLATEIRQLCLDKGRDSFVVLGLIEPWLADDETASVLISHLANGSEEELSWPSQVLCTVILPKLLFLEEPASRVLVAAITEYCKLHQKAAVYALLFPLIFRREGINNPICDVITRIIKECLHPAHVSAFCQKLFCGEKDERRIICLPCHQHLLSNELVWTESLFNLFQIILNHNVHLTQDSIDHIVYQAQQLAVNFSKSLKFGNFLLCFVTKCSPLLKSHKLLLIEAVEKTSTLVTRSILSKLANL</sequence>
<dbReference type="AlphaFoldDB" id="A0A5N6QKD1"/>
<evidence type="ECO:0000313" key="1">
    <source>
        <dbReference type="EMBL" id="KAE7998570.1"/>
    </source>
</evidence>
<keyword evidence="2" id="KW-1185">Reference proteome</keyword>
<dbReference type="InterPro" id="IPR039685">
    <property type="entry name" value="FANCE"/>
</dbReference>
<reference evidence="1 2" key="1">
    <citation type="submission" date="2019-06" db="EMBL/GenBank/DDBJ databases">
        <title>A chromosomal-level reference genome of Carpinus fangiana (Coryloideae, Betulaceae).</title>
        <authorList>
            <person name="Yang X."/>
            <person name="Wang Z."/>
            <person name="Zhang L."/>
            <person name="Hao G."/>
            <person name="Liu J."/>
            <person name="Yang Y."/>
        </authorList>
    </citation>
    <scope>NUCLEOTIDE SEQUENCE [LARGE SCALE GENOMIC DNA]</scope>
    <source>
        <strain evidence="1">Cfa_2016G</strain>
        <tissue evidence="1">Leaf</tissue>
    </source>
</reference>
<dbReference type="Gene3D" id="1.25.40.480">
    <property type="match status" value="1"/>
</dbReference>
<protein>
    <submittedName>
        <fullName evidence="1">Uncharacterized protein</fullName>
    </submittedName>
</protein>
<dbReference type="PANTHER" id="PTHR32094">
    <property type="entry name" value="FANCONI ANEMIA GROUP E PROTEIN"/>
    <property type="match status" value="1"/>
</dbReference>
<gene>
    <name evidence="1" type="ORF">FH972_003104</name>
</gene>
<evidence type="ECO:0000313" key="2">
    <source>
        <dbReference type="Proteomes" id="UP000327013"/>
    </source>
</evidence>
<organism evidence="1 2">
    <name type="scientific">Carpinus fangiana</name>
    <dbReference type="NCBI Taxonomy" id="176857"/>
    <lineage>
        <taxon>Eukaryota</taxon>
        <taxon>Viridiplantae</taxon>
        <taxon>Streptophyta</taxon>
        <taxon>Embryophyta</taxon>
        <taxon>Tracheophyta</taxon>
        <taxon>Spermatophyta</taxon>
        <taxon>Magnoliopsida</taxon>
        <taxon>eudicotyledons</taxon>
        <taxon>Gunneridae</taxon>
        <taxon>Pentapetalae</taxon>
        <taxon>rosids</taxon>
        <taxon>fabids</taxon>
        <taxon>Fagales</taxon>
        <taxon>Betulaceae</taxon>
        <taxon>Carpinus</taxon>
    </lineage>
</organism>
<dbReference type="PANTHER" id="PTHR32094:SF5">
    <property type="entry name" value="FANCONI ANEMIA GROUP E PROTEIN"/>
    <property type="match status" value="1"/>
</dbReference>